<gene>
    <name evidence="2" type="ORF">ACFQ5X_44390</name>
</gene>
<keyword evidence="1" id="KW-0732">Signal</keyword>
<dbReference type="RefSeq" id="WP_381236440.1">
    <property type="nucleotide sequence ID" value="NZ_JBHSKH010000029.1"/>
</dbReference>
<reference evidence="3" key="1">
    <citation type="journal article" date="2019" name="Int. J. Syst. Evol. Microbiol.">
        <title>The Global Catalogue of Microorganisms (GCM) 10K type strain sequencing project: providing services to taxonomists for standard genome sequencing and annotation.</title>
        <authorList>
            <consortium name="The Broad Institute Genomics Platform"/>
            <consortium name="The Broad Institute Genome Sequencing Center for Infectious Disease"/>
            <person name="Wu L."/>
            <person name="Ma J."/>
        </authorList>
    </citation>
    <scope>NUCLEOTIDE SEQUENCE [LARGE SCALE GENOMIC DNA]</scope>
    <source>
        <strain evidence="3">CGMCC 4.7020</strain>
    </source>
</reference>
<evidence type="ECO:0000256" key="1">
    <source>
        <dbReference type="SAM" id="SignalP"/>
    </source>
</evidence>
<organism evidence="2 3">
    <name type="scientific">Streptomyces kaempferi</name>
    <dbReference type="NCBI Taxonomy" id="333725"/>
    <lineage>
        <taxon>Bacteria</taxon>
        <taxon>Bacillati</taxon>
        <taxon>Actinomycetota</taxon>
        <taxon>Actinomycetes</taxon>
        <taxon>Kitasatosporales</taxon>
        <taxon>Streptomycetaceae</taxon>
        <taxon>Streptomyces</taxon>
    </lineage>
</organism>
<proteinExistence type="predicted"/>
<dbReference type="Pfam" id="PF12587">
    <property type="entry name" value="DUF3761"/>
    <property type="match status" value="1"/>
</dbReference>
<accession>A0ABW3XT53</accession>
<dbReference type="EMBL" id="JBHTMM010000138">
    <property type="protein sequence ID" value="MFD1312788.1"/>
    <property type="molecule type" value="Genomic_DNA"/>
</dbReference>
<feature type="chain" id="PRO_5046400819" evidence="1">
    <location>
        <begin position="27"/>
        <end position="90"/>
    </location>
</feature>
<feature type="signal peptide" evidence="1">
    <location>
        <begin position="1"/>
        <end position="26"/>
    </location>
</feature>
<evidence type="ECO:0000313" key="2">
    <source>
        <dbReference type="EMBL" id="MFD1312788.1"/>
    </source>
</evidence>
<comment type="caution">
    <text evidence="2">The sequence shown here is derived from an EMBL/GenBank/DDBJ whole genome shotgun (WGS) entry which is preliminary data.</text>
</comment>
<dbReference type="InterPro" id="IPR022236">
    <property type="entry name" value="DUF3761"/>
</dbReference>
<dbReference type="Proteomes" id="UP001597058">
    <property type="component" value="Unassembled WGS sequence"/>
</dbReference>
<protein>
    <submittedName>
        <fullName evidence="2">DUF3761 domain-containing protein</fullName>
    </submittedName>
</protein>
<evidence type="ECO:0000313" key="3">
    <source>
        <dbReference type="Proteomes" id="UP001597058"/>
    </source>
</evidence>
<keyword evidence="3" id="KW-1185">Reference proteome</keyword>
<sequence>MHARLAAAAVTVALTGLVFSAPTASAAAALPATNTAHHCVHHTTGLCGWTHHQRPKNKTETAKCKDASLSYSRHSQGTCSRHHGVKYWFK</sequence>
<name>A0ABW3XT53_9ACTN</name>